<feature type="chain" id="PRO_5009535367" evidence="1">
    <location>
        <begin position="22"/>
        <end position="296"/>
    </location>
</feature>
<sequence>MRRLTGLVIVLLFWSGVAAEAQENTLVWPPGSMFGACSNDRDQAKFWDDLSILPVEFATFKDNRLTASFASPYATNLIYFWLPPDLNLGFMGRNGAWEEELDRNSFLKRIKKEFWLVIYRKIADENVLCEAHQFQNWQSIRATYGNVSKGPETVEGIRYWQALRMRPLYFHEITEKEAHWLLLMPRDTAPENVELVKLENGEVLSKILKTKDGWFVEITDHGIFKISEDSIFHIVETKAPEKRGFFKTLARFALSGTKIRARPVDLAYFMENGKKNFWLSFFNKDEKILSRSIQIP</sequence>
<evidence type="ECO:0000256" key="1">
    <source>
        <dbReference type="SAM" id="SignalP"/>
    </source>
</evidence>
<feature type="signal peptide" evidence="1">
    <location>
        <begin position="1"/>
        <end position="21"/>
    </location>
</feature>
<reference evidence="2 3" key="1">
    <citation type="journal article" date="2016" name="Nat. Commun.">
        <title>Thousands of microbial genomes shed light on interconnected biogeochemical processes in an aquifer system.</title>
        <authorList>
            <person name="Anantharaman K."/>
            <person name="Brown C.T."/>
            <person name="Hug L.A."/>
            <person name="Sharon I."/>
            <person name="Castelle C.J."/>
            <person name="Probst A.J."/>
            <person name="Thomas B.C."/>
            <person name="Singh A."/>
            <person name="Wilkins M.J."/>
            <person name="Karaoz U."/>
            <person name="Brodie E.L."/>
            <person name="Williams K.H."/>
            <person name="Hubbard S.S."/>
            <person name="Banfield J.F."/>
        </authorList>
    </citation>
    <scope>NUCLEOTIDE SEQUENCE [LARGE SCALE GENOMIC DNA]</scope>
</reference>
<proteinExistence type="predicted"/>
<name>A0A1F8EWZ7_9BACT</name>
<keyword evidence="1" id="KW-0732">Signal</keyword>
<gene>
    <name evidence="2" type="ORF">A2831_01485</name>
</gene>
<dbReference type="AlphaFoldDB" id="A0A1F8EWZ7"/>
<comment type="caution">
    <text evidence="2">The sequence shown here is derived from an EMBL/GenBank/DDBJ whole genome shotgun (WGS) entry which is preliminary data.</text>
</comment>
<evidence type="ECO:0000313" key="3">
    <source>
        <dbReference type="Proteomes" id="UP000177507"/>
    </source>
</evidence>
<organism evidence="2 3">
    <name type="scientific">Candidatus Yanofskybacteria bacterium RIFCSPHIGHO2_01_FULL_44_17</name>
    <dbReference type="NCBI Taxonomy" id="1802668"/>
    <lineage>
        <taxon>Bacteria</taxon>
        <taxon>Candidatus Yanofskyibacteriota</taxon>
    </lineage>
</organism>
<dbReference type="Proteomes" id="UP000177507">
    <property type="component" value="Unassembled WGS sequence"/>
</dbReference>
<dbReference type="STRING" id="1802668.A2831_01485"/>
<accession>A0A1F8EWZ7</accession>
<dbReference type="EMBL" id="MGJI01000009">
    <property type="protein sequence ID" value="OGN05392.1"/>
    <property type="molecule type" value="Genomic_DNA"/>
</dbReference>
<protein>
    <submittedName>
        <fullName evidence="2">Uncharacterized protein</fullName>
    </submittedName>
</protein>
<evidence type="ECO:0000313" key="2">
    <source>
        <dbReference type="EMBL" id="OGN05392.1"/>
    </source>
</evidence>